<feature type="transmembrane region" description="Helical" evidence="14">
    <location>
        <begin position="121"/>
        <end position="143"/>
    </location>
</feature>
<dbReference type="InterPro" id="IPR001734">
    <property type="entry name" value="Na/solute_symporter"/>
</dbReference>
<feature type="transmembrane region" description="Helical" evidence="14">
    <location>
        <begin position="186"/>
        <end position="208"/>
    </location>
</feature>
<dbReference type="PANTHER" id="PTHR48086:SF3">
    <property type="entry name" value="SODIUM_PROLINE SYMPORTER"/>
    <property type="match status" value="1"/>
</dbReference>
<feature type="transmembrane region" description="Helical" evidence="14">
    <location>
        <begin position="279"/>
        <end position="304"/>
    </location>
</feature>
<dbReference type="RefSeq" id="WP_188725516.1">
    <property type="nucleotide sequence ID" value="NZ_BMJD01000033.1"/>
</dbReference>
<keyword evidence="4" id="KW-1003">Cell membrane</keyword>
<dbReference type="GO" id="GO:0005886">
    <property type="term" value="C:plasma membrane"/>
    <property type="evidence" value="ECO:0007669"/>
    <property type="project" value="UniProtKB-SubCell"/>
</dbReference>
<dbReference type="EMBL" id="BMJD01000033">
    <property type="protein sequence ID" value="GGB52997.1"/>
    <property type="molecule type" value="Genomic_DNA"/>
</dbReference>
<dbReference type="Pfam" id="PF00474">
    <property type="entry name" value="SSF"/>
    <property type="match status" value="1"/>
</dbReference>
<keyword evidence="5 14" id="KW-0812">Transmembrane</keyword>
<dbReference type="GO" id="GO:0015293">
    <property type="term" value="F:symporter activity"/>
    <property type="evidence" value="ECO:0007669"/>
    <property type="project" value="UniProtKB-KW"/>
</dbReference>
<evidence type="ECO:0000313" key="16">
    <source>
        <dbReference type="Proteomes" id="UP000621492"/>
    </source>
</evidence>
<dbReference type="GO" id="GO:0006814">
    <property type="term" value="P:sodium ion transport"/>
    <property type="evidence" value="ECO:0007669"/>
    <property type="project" value="UniProtKB-KW"/>
</dbReference>
<keyword evidence="9" id="KW-0406">Ion transport</keyword>
<dbReference type="InterPro" id="IPR050277">
    <property type="entry name" value="Sodium:Solute_Symporter"/>
</dbReference>
<evidence type="ECO:0000256" key="10">
    <source>
        <dbReference type="ARBA" id="ARBA00023136"/>
    </source>
</evidence>
<feature type="transmembrane region" description="Helical" evidence="14">
    <location>
        <begin position="324"/>
        <end position="348"/>
    </location>
</feature>
<evidence type="ECO:0000256" key="8">
    <source>
        <dbReference type="ARBA" id="ARBA00023053"/>
    </source>
</evidence>
<evidence type="ECO:0000256" key="12">
    <source>
        <dbReference type="ARBA" id="ARBA00033708"/>
    </source>
</evidence>
<feature type="transmembrane region" description="Helical" evidence="14">
    <location>
        <begin position="83"/>
        <end position="100"/>
    </location>
</feature>
<dbReference type="PANTHER" id="PTHR48086">
    <property type="entry name" value="SODIUM/PROLINE SYMPORTER-RELATED"/>
    <property type="match status" value="1"/>
</dbReference>
<evidence type="ECO:0000256" key="9">
    <source>
        <dbReference type="ARBA" id="ARBA00023065"/>
    </source>
</evidence>
<gene>
    <name evidence="15" type="ORF">GCM10011409_33220</name>
</gene>
<evidence type="ECO:0000256" key="3">
    <source>
        <dbReference type="ARBA" id="ARBA00022448"/>
    </source>
</evidence>
<reference evidence="15" key="1">
    <citation type="journal article" date="2014" name="Int. J. Syst. Evol. Microbiol.">
        <title>Complete genome sequence of Corynebacterium casei LMG S-19264T (=DSM 44701T), isolated from a smear-ripened cheese.</title>
        <authorList>
            <consortium name="US DOE Joint Genome Institute (JGI-PGF)"/>
            <person name="Walter F."/>
            <person name="Albersmeier A."/>
            <person name="Kalinowski J."/>
            <person name="Ruckert C."/>
        </authorList>
    </citation>
    <scope>NUCLEOTIDE SEQUENCE</scope>
    <source>
        <strain evidence="15">CGMCC 1.15454</strain>
    </source>
</reference>
<keyword evidence="7 14" id="KW-1133">Transmembrane helix</keyword>
<evidence type="ECO:0000256" key="1">
    <source>
        <dbReference type="ARBA" id="ARBA00004651"/>
    </source>
</evidence>
<keyword evidence="3" id="KW-0813">Transport</keyword>
<feature type="transmembrane region" description="Helical" evidence="14">
    <location>
        <begin position="405"/>
        <end position="427"/>
    </location>
</feature>
<accession>A0A9W5U082</accession>
<feature type="transmembrane region" description="Helical" evidence="14">
    <location>
        <begin position="376"/>
        <end position="399"/>
    </location>
</feature>
<keyword evidence="8" id="KW-0915">Sodium</keyword>
<dbReference type="PROSITE" id="PS50283">
    <property type="entry name" value="NA_SOLUT_SYMP_3"/>
    <property type="match status" value="1"/>
</dbReference>
<feature type="transmembrane region" description="Helical" evidence="14">
    <location>
        <begin position="248"/>
        <end position="267"/>
    </location>
</feature>
<keyword evidence="10 14" id="KW-0472">Membrane</keyword>
<feature type="transmembrane region" description="Helical" evidence="14">
    <location>
        <begin position="6"/>
        <end position="23"/>
    </location>
</feature>
<evidence type="ECO:0000313" key="15">
    <source>
        <dbReference type="EMBL" id="GGB52997.1"/>
    </source>
</evidence>
<dbReference type="Proteomes" id="UP000621492">
    <property type="component" value="Unassembled WGS sequence"/>
</dbReference>
<keyword evidence="6" id="KW-0769">Symport</keyword>
<comment type="subcellular location">
    <subcellularLocation>
        <location evidence="1">Cell membrane</location>
        <topology evidence="1">Multi-pass membrane protein</topology>
    </subcellularLocation>
</comment>
<evidence type="ECO:0000256" key="6">
    <source>
        <dbReference type="ARBA" id="ARBA00022847"/>
    </source>
</evidence>
<evidence type="ECO:0000256" key="4">
    <source>
        <dbReference type="ARBA" id="ARBA00022475"/>
    </source>
</evidence>
<keyword evidence="11" id="KW-0739">Sodium transport</keyword>
<evidence type="ECO:0000256" key="14">
    <source>
        <dbReference type="SAM" id="Phobius"/>
    </source>
</evidence>
<dbReference type="InterPro" id="IPR038377">
    <property type="entry name" value="Na/Glc_symporter_sf"/>
</dbReference>
<protein>
    <submittedName>
        <fullName evidence="15">Sodium:solute symporter</fullName>
    </submittedName>
</protein>
<name>A0A9W5U082_9BACI</name>
<feature type="transmembrane region" description="Helical" evidence="14">
    <location>
        <begin position="434"/>
        <end position="455"/>
    </location>
</feature>
<dbReference type="Gene3D" id="1.20.1730.10">
    <property type="entry name" value="Sodium/glucose cotransporter"/>
    <property type="match status" value="1"/>
</dbReference>
<dbReference type="CDD" id="cd10322">
    <property type="entry name" value="SLC5sbd"/>
    <property type="match status" value="1"/>
</dbReference>
<sequence>MNANVLIIIGILIYGTILVYHGFRSFKATSKSSEAFFTADRGINPFVLLATTAISVFSALAFYGVPAAIYREGIGYLSNTGGMIAGLLFVVIGYRLWILGKEYGFVTPVDFLRSRYNSNGYGLLVAAILVLFIVPYVAMQLIAIGDAAVVTTNGMLPYILAVGFATIVVSLHIIGGGLKSVAWMDAFHFMLGTGTLIVLVVYLTITYFPNGGLAQAVSTILNDPKLTPILSHPGPNGTFNWQGTLSNVLTGAVATVVWPHIFMRMYVAANKDTFRTMSWSLPVAYVFVYFLIAILGAILAPAILGPDFADTDSIISVLSTEYAPPIISFISLLCLFAFGVSTADSLLLSASAIGSRDIYVHHAYELKGKNIEPKKVVYFGRVLLVILMILTLVVVALRPAYIVDYAYALSSPFFAQILPATIGGLFWKRGTKEGAFAGTVLGLIVTTVFTFFVAPPFGFSALAWALLVNTVAYIGVSLVTKAPEELINKYIVRVDSIINAGSEMNSAVDSSLSALNNKKHSCNEEI</sequence>
<evidence type="ECO:0000256" key="5">
    <source>
        <dbReference type="ARBA" id="ARBA00022692"/>
    </source>
</evidence>
<evidence type="ECO:0000256" key="11">
    <source>
        <dbReference type="ARBA" id="ARBA00023201"/>
    </source>
</evidence>
<evidence type="ECO:0000256" key="7">
    <source>
        <dbReference type="ARBA" id="ARBA00022989"/>
    </source>
</evidence>
<comment type="caution">
    <text evidence="15">The sequence shown here is derived from an EMBL/GenBank/DDBJ whole genome shotgun (WGS) entry which is preliminary data.</text>
</comment>
<organism evidence="15 16">
    <name type="scientific">Lentibacillus populi</name>
    <dbReference type="NCBI Taxonomy" id="1827502"/>
    <lineage>
        <taxon>Bacteria</taxon>
        <taxon>Bacillati</taxon>
        <taxon>Bacillota</taxon>
        <taxon>Bacilli</taxon>
        <taxon>Bacillales</taxon>
        <taxon>Bacillaceae</taxon>
        <taxon>Lentibacillus</taxon>
    </lineage>
</organism>
<feature type="transmembrane region" description="Helical" evidence="14">
    <location>
        <begin position="43"/>
        <end position="63"/>
    </location>
</feature>
<feature type="transmembrane region" description="Helical" evidence="14">
    <location>
        <begin position="461"/>
        <end position="480"/>
    </location>
</feature>
<comment type="similarity">
    <text evidence="2 13">Belongs to the sodium:solute symporter (SSF) (TC 2.A.21) family.</text>
</comment>
<feature type="transmembrane region" description="Helical" evidence="14">
    <location>
        <begin position="155"/>
        <end position="174"/>
    </location>
</feature>
<dbReference type="AlphaFoldDB" id="A0A9W5U082"/>
<comment type="catalytic activity">
    <reaction evidence="12">
        <text>L-proline(in) + Na(+)(in) = L-proline(out) + Na(+)(out)</text>
        <dbReference type="Rhea" id="RHEA:28967"/>
        <dbReference type="ChEBI" id="CHEBI:29101"/>
        <dbReference type="ChEBI" id="CHEBI:60039"/>
    </reaction>
</comment>
<keyword evidence="16" id="KW-1185">Reference proteome</keyword>
<reference evidence="15" key="2">
    <citation type="submission" date="2020-09" db="EMBL/GenBank/DDBJ databases">
        <authorList>
            <person name="Sun Q."/>
            <person name="Zhou Y."/>
        </authorList>
    </citation>
    <scope>NUCLEOTIDE SEQUENCE</scope>
    <source>
        <strain evidence="15">CGMCC 1.15454</strain>
    </source>
</reference>
<evidence type="ECO:0000256" key="13">
    <source>
        <dbReference type="RuleBase" id="RU362091"/>
    </source>
</evidence>
<proteinExistence type="inferred from homology"/>
<evidence type="ECO:0000256" key="2">
    <source>
        <dbReference type="ARBA" id="ARBA00006434"/>
    </source>
</evidence>